<sequence>MRKPTFCTDIAVAEMTSASQNLEVCGESRMERVRKLLSSPLARRKSGSLALRTFGVPLDSLVQQAAVPFVVVRLCQYLEKRGMAQEGLFRVSGNARLVEKLKWSFDHTGDAPLETEGDVAAVAALLKLLFRELPEPLMPSGMHPAFLDAIQEGEWVSLCSIASVHDREECTRRLKCLVEQLPPGNFGVLKYLCHFLNRVAQSEKLTRMTPSALGIVFGPNLFRFAEDLQGLKEQAVTNQVVTCFIADYHSIFEGDAELSCTADSSMNVEGSSSNSKANGRVIAGICAVPMQPLSVVIPPLDEAMLALKQEPLSEVPTLMIDSLIDGTCKQAIFYRHREVKEGECTSLTAFFFGDPSLFRDKGAQAGVTSGRSCKRKERKLSGEEWPPAPRSSSEERPPAAGSLMEPQLASRRCSSHEEVAILDSAQGHTPKPTGSPCGGAASSEEANRDLSPHPPQPKRRELETPSTSSQESASQDWHEACRSAERLTPHHFKDVQYQPGSRKSGTGKSVDRPPSSGFQLLGGKSPSPRAEKGRAGEEGEEVSVPHTPSTPGTFSKDAIPPLDLDSFRQEEPVLSEHRFSWPMVQALTEEEVVTPYLQKANSYEAPLSPSAYRSYLSHRSLHLDPSLPPSPPVEQDDFLKSNFKEEEANLTTIKQLSKKIHSLKKKVKQFEENFEKEHGYRPSHAEKMNHSEVKKLLLELNKLRKDVKNLREENSLPEPAYLSFSSWSRDQSKLGREPEENNGRPTRVMEKALNDTLTSLAEKRRMAQRPDSVDDMTREQVLEEKLAIQKALLRFESLHGRPSRRADRNLMRPLYDRYRNVKRLVGRAPPLAKGKDSELQPILEHVAMNFTSPQPRSPPQELEEGLELMPSMSAIKENLQEAPEDDCVVDKAELVEQASGVLEKYNDSNLHELPLKVQKEDKAPMDSVYCEYKEGTLATPWRLTFCFRAKLTGGEPPATTVKAVYLWRSD</sequence>
<name>A0AC60P0U5_IXOPE</name>
<keyword evidence="2" id="KW-1185">Reference proteome</keyword>
<gene>
    <name evidence="1" type="ORF">HPB47_009800</name>
</gene>
<organism evidence="1 2">
    <name type="scientific">Ixodes persulcatus</name>
    <name type="common">Taiga tick</name>
    <dbReference type="NCBI Taxonomy" id="34615"/>
    <lineage>
        <taxon>Eukaryota</taxon>
        <taxon>Metazoa</taxon>
        <taxon>Ecdysozoa</taxon>
        <taxon>Arthropoda</taxon>
        <taxon>Chelicerata</taxon>
        <taxon>Arachnida</taxon>
        <taxon>Acari</taxon>
        <taxon>Parasitiformes</taxon>
        <taxon>Ixodida</taxon>
        <taxon>Ixodoidea</taxon>
        <taxon>Ixodidae</taxon>
        <taxon>Ixodinae</taxon>
        <taxon>Ixodes</taxon>
    </lineage>
</organism>
<evidence type="ECO:0000313" key="1">
    <source>
        <dbReference type="EMBL" id="KAG0413035.1"/>
    </source>
</evidence>
<proteinExistence type="predicted"/>
<accession>A0AC60P0U5</accession>
<protein>
    <submittedName>
        <fullName evidence="1">Uncharacterized protein</fullName>
    </submittedName>
</protein>
<comment type="caution">
    <text evidence="1">The sequence shown here is derived from an EMBL/GenBank/DDBJ whole genome shotgun (WGS) entry which is preliminary data.</text>
</comment>
<dbReference type="EMBL" id="JABSTQ010011298">
    <property type="protein sequence ID" value="KAG0413035.1"/>
    <property type="molecule type" value="Genomic_DNA"/>
</dbReference>
<evidence type="ECO:0000313" key="2">
    <source>
        <dbReference type="Proteomes" id="UP000805193"/>
    </source>
</evidence>
<reference evidence="1 2" key="1">
    <citation type="journal article" date="2020" name="Cell">
        <title>Large-Scale Comparative Analyses of Tick Genomes Elucidate Their Genetic Diversity and Vector Capacities.</title>
        <authorList>
            <consortium name="Tick Genome and Microbiome Consortium (TIGMIC)"/>
            <person name="Jia N."/>
            <person name="Wang J."/>
            <person name="Shi W."/>
            <person name="Du L."/>
            <person name="Sun Y."/>
            <person name="Zhan W."/>
            <person name="Jiang J.F."/>
            <person name="Wang Q."/>
            <person name="Zhang B."/>
            <person name="Ji P."/>
            <person name="Bell-Sakyi L."/>
            <person name="Cui X.M."/>
            <person name="Yuan T.T."/>
            <person name="Jiang B.G."/>
            <person name="Yang W.F."/>
            <person name="Lam T.T."/>
            <person name="Chang Q.C."/>
            <person name="Ding S.J."/>
            <person name="Wang X.J."/>
            <person name="Zhu J.G."/>
            <person name="Ruan X.D."/>
            <person name="Zhao L."/>
            <person name="Wei J.T."/>
            <person name="Ye R.Z."/>
            <person name="Que T.C."/>
            <person name="Du C.H."/>
            <person name="Zhou Y.H."/>
            <person name="Cheng J.X."/>
            <person name="Dai P.F."/>
            <person name="Guo W.B."/>
            <person name="Han X.H."/>
            <person name="Huang E.J."/>
            <person name="Li L.F."/>
            <person name="Wei W."/>
            <person name="Gao Y.C."/>
            <person name="Liu J.Z."/>
            <person name="Shao H.Z."/>
            <person name="Wang X."/>
            <person name="Wang C.C."/>
            <person name="Yang T.C."/>
            <person name="Huo Q.B."/>
            <person name="Li W."/>
            <person name="Chen H.Y."/>
            <person name="Chen S.E."/>
            <person name="Zhou L.G."/>
            <person name="Ni X.B."/>
            <person name="Tian J.H."/>
            <person name="Sheng Y."/>
            <person name="Liu T."/>
            <person name="Pan Y.S."/>
            <person name="Xia L.Y."/>
            <person name="Li J."/>
            <person name="Zhao F."/>
            <person name="Cao W.C."/>
        </authorList>
    </citation>
    <scope>NUCLEOTIDE SEQUENCE [LARGE SCALE GENOMIC DNA]</scope>
    <source>
        <strain evidence="1">Iper-2018</strain>
    </source>
</reference>
<dbReference type="Proteomes" id="UP000805193">
    <property type="component" value="Unassembled WGS sequence"/>
</dbReference>